<dbReference type="EMBL" id="SMRT01000006">
    <property type="protein sequence ID" value="TDF97183.1"/>
    <property type="molecule type" value="Genomic_DNA"/>
</dbReference>
<dbReference type="InterPro" id="IPR017937">
    <property type="entry name" value="Thioredoxin_CS"/>
</dbReference>
<reference evidence="4 5" key="1">
    <citation type="submission" date="2019-03" db="EMBL/GenBank/DDBJ databases">
        <title>This is whole genome sequence of Paenibacillus sp MS74 strain.</title>
        <authorList>
            <person name="Trinh H.N."/>
        </authorList>
    </citation>
    <scope>NUCLEOTIDE SEQUENCE [LARGE SCALE GENOMIC DNA]</scope>
    <source>
        <strain evidence="4 5">MS74</strain>
    </source>
</reference>
<dbReference type="Pfam" id="PF00578">
    <property type="entry name" value="AhpC-TSA"/>
    <property type="match status" value="1"/>
</dbReference>
<keyword evidence="5" id="KW-1185">Reference proteome</keyword>
<dbReference type="OrthoDB" id="25753at2"/>
<proteinExistence type="predicted"/>
<keyword evidence="1" id="KW-1015">Disulfide bond</keyword>
<name>A0A4R5KNE5_9BACL</name>
<dbReference type="InterPro" id="IPR050553">
    <property type="entry name" value="Thioredoxin_ResA/DsbE_sf"/>
</dbReference>
<evidence type="ECO:0000256" key="1">
    <source>
        <dbReference type="ARBA" id="ARBA00023157"/>
    </source>
</evidence>
<feature type="domain" description="Thioredoxin" evidence="3">
    <location>
        <begin position="234"/>
        <end position="372"/>
    </location>
</feature>
<dbReference type="AlphaFoldDB" id="A0A4R5KNE5"/>
<keyword evidence="2" id="KW-0812">Transmembrane</keyword>
<comment type="caution">
    <text evidence="4">The sequence shown here is derived from an EMBL/GenBank/DDBJ whole genome shotgun (WGS) entry which is preliminary data.</text>
</comment>
<dbReference type="InterPro" id="IPR036249">
    <property type="entry name" value="Thioredoxin-like_sf"/>
</dbReference>
<gene>
    <name evidence="4" type="ORF">E1757_15240</name>
</gene>
<protein>
    <submittedName>
        <fullName evidence="4">Redoxin domain-containing protein</fullName>
    </submittedName>
</protein>
<evidence type="ECO:0000259" key="3">
    <source>
        <dbReference type="PROSITE" id="PS51352"/>
    </source>
</evidence>
<dbReference type="GO" id="GO:0016209">
    <property type="term" value="F:antioxidant activity"/>
    <property type="evidence" value="ECO:0007669"/>
    <property type="project" value="InterPro"/>
</dbReference>
<feature type="transmembrane region" description="Helical" evidence="2">
    <location>
        <begin position="42"/>
        <end position="60"/>
    </location>
</feature>
<sequence>MLPVLFGKAWRQRARRSDQTALRKGKHMDTWILGPLVLQNNVWMTAAAVAAGLGAMKLYVRRGQDSTTKSYDRVYEALLIWLLVWKLSMLLTDFQSVWESPISLLYFSGGVKGAWIAAAVVVGYVWLRDHSSPEWGHYKYSWLVSLLVGYTIYRLLEIVFEEVSFTTNGLLVILGVATLLYCLKGQAPEGRRTLQQLFLIYVLGHALISAVAANTWEKPGFGGNPAYADAATGLRIGQRAPDFELESLEGGTIKKLSDFRGQKVLINFWATWCPPCQVEMPHMERFYSEYKDRDVVILSVNATQTEASKVVVKAFAAHWELTFPIVLDTLGEVGKTYNVSAYPATYIIDEQGIIRKKVQGPMNEDSLRKAVR</sequence>
<feature type="transmembrane region" description="Helical" evidence="2">
    <location>
        <begin position="72"/>
        <end position="92"/>
    </location>
</feature>
<evidence type="ECO:0000313" key="4">
    <source>
        <dbReference type="EMBL" id="TDF97183.1"/>
    </source>
</evidence>
<evidence type="ECO:0000313" key="5">
    <source>
        <dbReference type="Proteomes" id="UP000295636"/>
    </source>
</evidence>
<dbReference type="PROSITE" id="PS51352">
    <property type="entry name" value="THIOREDOXIN_2"/>
    <property type="match status" value="1"/>
</dbReference>
<keyword evidence="2" id="KW-0472">Membrane</keyword>
<dbReference type="InterPro" id="IPR000866">
    <property type="entry name" value="AhpC/TSA"/>
</dbReference>
<organism evidence="4 5">
    <name type="scientific">Paenibacillus piri</name>
    <dbReference type="NCBI Taxonomy" id="2547395"/>
    <lineage>
        <taxon>Bacteria</taxon>
        <taxon>Bacillati</taxon>
        <taxon>Bacillota</taxon>
        <taxon>Bacilli</taxon>
        <taxon>Bacillales</taxon>
        <taxon>Paenibacillaceae</taxon>
        <taxon>Paenibacillus</taxon>
    </lineage>
</organism>
<dbReference type="Proteomes" id="UP000295636">
    <property type="component" value="Unassembled WGS sequence"/>
</dbReference>
<feature type="transmembrane region" description="Helical" evidence="2">
    <location>
        <begin position="197"/>
        <end position="216"/>
    </location>
</feature>
<dbReference type="SUPFAM" id="SSF52833">
    <property type="entry name" value="Thioredoxin-like"/>
    <property type="match status" value="1"/>
</dbReference>
<dbReference type="Gene3D" id="3.40.30.10">
    <property type="entry name" value="Glutaredoxin"/>
    <property type="match status" value="1"/>
</dbReference>
<feature type="transmembrane region" description="Helical" evidence="2">
    <location>
        <begin position="168"/>
        <end position="185"/>
    </location>
</feature>
<dbReference type="PANTHER" id="PTHR42852:SF13">
    <property type="entry name" value="PROTEIN DIPZ"/>
    <property type="match status" value="1"/>
</dbReference>
<feature type="transmembrane region" description="Helical" evidence="2">
    <location>
        <begin position="139"/>
        <end position="156"/>
    </location>
</feature>
<feature type="transmembrane region" description="Helical" evidence="2">
    <location>
        <begin position="104"/>
        <end position="127"/>
    </location>
</feature>
<dbReference type="InterPro" id="IPR013766">
    <property type="entry name" value="Thioredoxin_domain"/>
</dbReference>
<evidence type="ECO:0000256" key="2">
    <source>
        <dbReference type="SAM" id="Phobius"/>
    </source>
</evidence>
<dbReference type="CDD" id="cd02966">
    <property type="entry name" value="TlpA_like_family"/>
    <property type="match status" value="1"/>
</dbReference>
<dbReference type="PANTHER" id="PTHR42852">
    <property type="entry name" value="THIOL:DISULFIDE INTERCHANGE PROTEIN DSBE"/>
    <property type="match status" value="1"/>
</dbReference>
<dbReference type="PROSITE" id="PS00194">
    <property type="entry name" value="THIOREDOXIN_1"/>
    <property type="match status" value="1"/>
</dbReference>
<keyword evidence="2" id="KW-1133">Transmembrane helix</keyword>
<accession>A0A4R5KNE5</accession>
<dbReference type="GO" id="GO:0016491">
    <property type="term" value="F:oxidoreductase activity"/>
    <property type="evidence" value="ECO:0007669"/>
    <property type="project" value="InterPro"/>
</dbReference>